<protein>
    <recommendedName>
        <fullName evidence="4">Small ribosomal subunit protein uS10 domain-containing protein</fullName>
    </recommendedName>
</protein>
<dbReference type="Gramene" id="ONI05540">
    <property type="protein sequence ID" value="ONI05540"/>
    <property type="gene ID" value="PRUPE_5G012000"/>
</dbReference>
<proteinExistence type="inferred from homology"/>
<gene>
    <name evidence="5" type="ORF">PRUPE_5G012000</name>
</gene>
<dbReference type="EMBL" id="CM007655">
    <property type="protein sequence ID" value="ONI05540.1"/>
    <property type="molecule type" value="Genomic_DNA"/>
</dbReference>
<organism evidence="5 6">
    <name type="scientific">Prunus persica</name>
    <name type="common">Peach</name>
    <name type="synonym">Amygdalus persica</name>
    <dbReference type="NCBI Taxonomy" id="3760"/>
    <lineage>
        <taxon>Eukaryota</taxon>
        <taxon>Viridiplantae</taxon>
        <taxon>Streptophyta</taxon>
        <taxon>Embryophyta</taxon>
        <taxon>Tracheophyta</taxon>
        <taxon>Spermatophyta</taxon>
        <taxon>Magnoliopsida</taxon>
        <taxon>eudicotyledons</taxon>
        <taxon>Gunneridae</taxon>
        <taxon>Pentapetalae</taxon>
        <taxon>rosids</taxon>
        <taxon>fabids</taxon>
        <taxon>Rosales</taxon>
        <taxon>Rosaceae</taxon>
        <taxon>Amygdaloideae</taxon>
        <taxon>Amygdaleae</taxon>
        <taxon>Prunus</taxon>
    </lineage>
</organism>
<dbReference type="SUPFAM" id="SSF54999">
    <property type="entry name" value="Ribosomal protein S10"/>
    <property type="match status" value="1"/>
</dbReference>
<dbReference type="STRING" id="3760.M5WQ12"/>
<dbReference type="SMART" id="SM01403">
    <property type="entry name" value="Ribosomal_S10"/>
    <property type="match status" value="1"/>
</dbReference>
<feature type="domain" description="Small ribosomal subunit protein uS10" evidence="4">
    <location>
        <begin position="16"/>
        <end position="96"/>
    </location>
</feature>
<dbReference type="GO" id="GO:0003735">
    <property type="term" value="F:structural constituent of ribosome"/>
    <property type="evidence" value="ECO:0000318"/>
    <property type="project" value="GO_Central"/>
</dbReference>
<keyword evidence="6" id="KW-1185">Reference proteome</keyword>
<evidence type="ECO:0000256" key="2">
    <source>
        <dbReference type="ARBA" id="ARBA00022980"/>
    </source>
</evidence>
<dbReference type="GO" id="GO:0022627">
    <property type="term" value="C:cytosolic small ribosomal subunit"/>
    <property type="evidence" value="ECO:0000318"/>
    <property type="project" value="GO_Central"/>
</dbReference>
<dbReference type="PANTHER" id="PTHR11700">
    <property type="entry name" value="30S RIBOSOMAL PROTEIN S10 FAMILY MEMBER"/>
    <property type="match status" value="1"/>
</dbReference>
<sequence length="100" mass="11322">MAPSLFSLLPLCPCIVCTELLRGAKDKRLRVKGPMRMPTKVLHITTRESPCGERTNTWDRVELRVHKMVIDLFNSPDVVKQITSITIEPSVELEVTNAYS</sequence>
<reference evidence="5 6" key="1">
    <citation type="journal article" date="2013" name="Nat. Genet.">
        <title>The high-quality draft genome of peach (Prunus persica) identifies unique patterns of genetic diversity, domestication and genome evolution.</title>
        <authorList>
            <consortium name="International Peach Genome Initiative"/>
            <person name="Verde I."/>
            <person name="Abbott A.G."/>
            <person name="Scalabrin S."/>
            <person name="Jung S."/>
            <person name="Shu S."/>
            <person name="Marroni F."/>
            <person name="Zhebentyayeva T."/>
            <person name="Dettori M.T."/>
            <person name="Grimwood J."/>
            <person name="Cattonaro F."/>
            <person name="Zuccolo A."/>
            <person name="Rossini L."/>
            <person name="Jenkins J."/>
            <person name="Vendramin E."/>
            <person name="Meisel L.A."/>
            <person name="Decroocq V."/>
            <person name="Sosinski B."/>
            <person name="Prochnik S."/>
            <person name="Mitros T."/>
            <person name="Policriti A."/>
            <person name="Cipriani G."/>
            <person name="Dondini L."/>
            <person name="Ficklin S."/>
            <person name="Goodstein D.M."/>
            <person name="Xuan P."/>
            <person name="Del Fabbro C."/>
            <person name="Aramini V."/>
            <person name="Copetti D."/>
            <person name="Gonzalez S."/>
            <person name="Horner D.S."/>
            <person name="Falchi R."/>
            <person name="Lucas S."/>
            <person name="Mica E."/>
            <person name="Maldonado J."/>
            <person name="Lazzari B."/>
            <person name="Bielenberg D."/>
            <person name="Pirona R."/>
            <person name="Miculan M."/>
            <person name="Barakat A."/>
            <person name="Testolin R."/>
            <person name="Stella A."/>
            <person name="Tartarini S."/>
            <person name="Tonutti P."/>
            <person name="Arus P."/>
            <person name="Orellana A."/>
            <person name="Wells C."/>
            <person name="Main D."/>
            <person name="Vizzotto G."/>
            <person name="Silva H."/>
            <person name="Salamini F."/>
            <person name="Schmutz J."/>
            <person name="Morgante M."/>
            <person name="Rokhsar D.S."/>
        </authorList>
    </citation>
    <scope>NUCLEOTIDE SEQUENCE [LARGE SCALE GENOMIC DNA]</scope>
    <source>
        <strain evidence="6">cv. Nemared</strain>
    </source>
</reference>
<keyword evidence="3" id="KW-0687">Ribonucleoprotein</keyword>
<dbReference type="PROSITE" id="PS00361">
    <property type="entry name" value="RIBOSOMAL_S10"/>
    <property type="match status" value="1"/>
</dbReference>
<evidence type="ECO:0000313" key="6">
    <source>
        <dbReference type="Proteomes" id="UP000006882"/>
    </source>
</evidence>
<dbReference type="PRINTS" id="PR00971">
    <property type="entry name" value="RIBOSOMALS10"/>
</dbReference>
<evidence type="ECO:0000256" key="1">
    <source>
        <dbReference type="ARBA" id="ARBA00007102"/>
    </source>
</evidence>
<evidence type="ECO:0000313" key="5">
    <source>
        <dbReference type="EMBL" id="ONI05540.1"/>
    </source>
</evidence>
<dbReference type="InterPro" id="IPR036838">
    <property type="entry name" value="Ribosomal_uS10_dom_sf"/>
</dbReference>
<name>M5WQ12_PRUPE</name>
<dbReference type="Gene3D" id="3.30.70.600">
    <property type="entry name" value="Ribosomal protein S10 domain"/>
    <property type="match status" value="1"/>
</dbReference>
<dbReference type="Proteomes" id="UP000006882">
    <property type="component" value="Chromosome G5"/>
</dbReference>
<accession>M5WQ12</accession>
<dbReference type="Pfam" id="PF00338">
    <property type="entry name" value="Ribosomal_S10"/>
    <property type="match status" value="1"/>
</dbReference>
<dbReference type="HOGENOM" id="CLU_122625_0_2_1"/>
<dbReference type="GO" id="GO:0003723">
    <property type="term" value="F:RNA binding"/>
    <property type="evidence" value="ECO:0007669"/>
    <property type="project" value="InterPro"/>
</dbReference>
<dbReference type="InterPro" id="IPR001848">
    <property type="entry name" value="Ribosomal_uS10"/>
</dbReference>
<dbReference type="eggNOG" id="KOG0900">
    <property type="taxonomic scope" value="Eukaryota"/>
</dbReference>
<keyword evidence="2" id="KW-0689">Ribosomal protein</keyword>
<evidence type="ECO:0000256" key="3">
    <source>
        <dbReference type="ARBA" id="ARBA00023274"/>
    </source>
</evidence>
<dbReference type="AlphaFoldDB" id="M5WQ12"/>
<dbReference type="InterPro" id="IPR018268">
    <property type="entry name" value="Ribosomal_uS10_CS"/>
</dbReference>
<evidence type="ECO:0000259" key="4">
    <source>
        <dbReference type="SMART" id="SM01403"/>
    </source>
</evidence>
<dbReference type="GO" id="GO:0006412">
    <property type="term" value="P:translation"/>
    <property type="evidence" value="ECO:0007669"/>
    <property type="project" value="InterPro"/>
</dbReference>
<comment type="similarity">
    <text evidence="1">Belongs to the universal ribosomal protein uS10 family.</text>
</comment>
<dbReference type="InterPro" id="IPR027486">
    <property type="entry name" value="Ribosomal_uS10_dom"/>
</dbReference>